<dbReference type="AlphaFoldDB" id="Q2CHQ5"/>
<dbReference type="SUPFAM" id="SSF52283">
    <property type="entry name" value="Formate/glycerate dehydrogenase catalytic domain-like"/>
    <property type="match status" value="1"/>
</dbReference>
<dbReference type="InterPro" id="IPR006139">
    <property type="entry name" value="D-isomer_2_OHA_DH_cat_dom"/>
</dbReference>
<name>Q2CHQ5_OCEGH</name>
<dbReference type="CDD" id="cd12156">
    <property type="entry name" value="HPPR"/>
    <property type="match status" value="1"/>
</dbReference>
<sequence length="316" mass="33295">MEDEMADVAAVGGYEGEDRAALEAMGAVFYDDLGALGDAGEDARGAVRVVAYKHHQPFDGEIMDRLPQLGLIANNGVGYDAIDVDAAKARGVRVTNTPDVLNDDVADLAVAMLLMQARDLCAGDAWVRQGKWAEEGAMPLARKVAGKRAGICGLGRIGREIADRLAAFKLEIHYHSRHEKETPAGWTYHADPVSLAGAVDFFVIALVGGPDTENYVDAGVIEALGPEGVIVNISRGTVIDESAMLDALEAGRLAGAGLDVFRGEPQVDARFARLGNVVLQPHVGSATGETRAAMGALQRRNVAAFLAGEELPTPVV</sequence>
<evidence type="ECO:0000256" key="3">
    <source>
        <dbReference type="ARBA" id="ARBA00023027"/>
    </source>
</evidence>
<dbReference type="PANTHER" id="PTHR10996">
    <property type="entry name" value="2-HYDROXYACID DEHYDROGENASE-RELATED"/>
    <property type="match status" value="1"/>
</dbReference>
<proteinExistence type="inferred from homology"/>
<dbReference type="PANTHER" id="PTHR10996:SF178">
    <property type="entry name" value="2-HYDROXYACID DEHYDROGENASE YGL185C-RELATED"/>
    <property type="match status" value="1"/>
</dbReference>
<dbReference type="STRING" id="314256.OG2516_02344"/>
<keyword evidence="2 4" id="KW-0560">Oxidoreductase</keyword>
<dbReference type="InterPro" id="IPR036291">
    <property type="entry name" value="NAD(P)-bd_dom_sf"/>
</dbReference>
<dbReference type="InterPro" id="IPR006140">
    <property type="entry name" value="D-isomer_DH_NAD-bd"/>
</dbReference>
<accession>Q2CHQ5</accession>
<dbReference type="GO" id="GO:0016618">
    <property type="term" value="F:hydroxypyruvate reductase [NAD(P)H] activity"/>
    <property type="evidence" value="ECO:0007669"/>
    <property type="project" value="TreeGrafter"/>
</dbReference>
<dbReference type="GO" id="GO:0051287">
    <property type="term" value="F:NAD binding"/>
    <property type="evidence" value="ECO:0007669"/>
    <property type="project" value="InterPro"/>
</dbReference>
<keyword evidence="3" id="KW-0520">NAD</keyword>
<dbReference type="GO" id="GO:0005829">
    <property type="term" value="C:cytosol"/>
    <property type="evidence" value="ECO:0007669"/>
    <property type="project" value="TreeGrafter"/>
</dbReference>
<evidence type="ECO:0000259" key="5">
    <source>
        <dbReference type="Pfam" id="PF00389"/>
    </source>
</evidence>
<feature type="domain" description="D-isomer specific 2-hydroxyacid dehydrogenase NAD-binding" evidence="6">
    <location>
        <begin position="110"/>
        <end position="284"/>
    </location>
</feature>
<dbReference type="HOGENOM" id="CLU_019796_1_2_5"/>
<comment type="caution">
    <text evidence="7">The sequence shown here is derived from an EMBL/GenBank/DDBJ whole genome shotgun (WGS) entry which is preliminary data.</text>
</comment>
<protein>
    <submittedName>
        <fullName evidence="7">D-isomer specific 2-hydroxyacid dehydrogenase family protein</fullName>
    </submittedName>
</protein>
<dbReference type="InterPro" id="IPR050223">
    <property type="entry name" value="D-isomer_2-hydroxyacid_DH"/>
</dbReference>
<evidence type="ECO:0000256" key="4">
    <source>
        <dbReference type="RuleBase" id="RU003719"/>
    </source>
</evidence>
<evidence type="ECO:0000256" key="2">
    <source>
        <dbReference type="ARBA" id="ARBA00023002"/>
    </source>
</evidence>
<evidence type="ECO:0000313" key="8">
    <source>
        <dbReference type="Proteomes" id="UP000003635"/>
    </source>
</evidence>
<dbReference type="SUPFAM" id="SSF51735">
    <property type="entry name" value="NAD(P)-binding Rossmann-fold domains"/>
    <property type="match status" value="1"/>
</dbReference>
<feature type="domain" description="D-isomer specific 2-hydroxyacid dehydrogenase catalytic" evidence="5">
    <location>
        <begin position="42"/>
        <end position="315"/>
    </location>
</feature>
<dbReference type="eggNOG" id="COG1052">
    <property type="taxonomic scope" value="Bacteria"/>
</dbReference>
<organism evidence="7 8">
    <name type="scientific">Oceanicola granulosus (strain ATCC BAA-861 / DSM 15982 / KCTC 12143 / HTCC2516)</name>
    <dbReference type="NCBI Taxonomy" id="314256"/>
    <lineage>
        <taxon>Bacteria</taxon>
        <taxon>Pseudomonadati</taxon>
        <taxon>Pseudomonadota</taxon>
        <taxon>Alphaproteobacteria</taxon>
        <taxon>Rhodobacterales</taxon>
        <taxon>Roseobacteraceae</taxon>
        <taxon>Oceanicola</taxon>
    </lineage>
</organism>
<gene>
    <name evidence="7" type="ORF">OG2516_02344</name>
</gene>
<dbReference type="EMBL" id="AAOT01000005">
    <property type="protein sequence ID" value="EAR52239.1"/>
    <property type="molecule type" value="Genomic_DNA"/>
</dbReference>
<dbReference type="Gene3D" id="3.40.50.720">
    <property type="entry name" value="NAD(P)-binding Rossmann-like Domain"/>
    <property type="match status" value="2"/>
</dbReference>
<evidence type="ECO:0000259" key="6">
    <source>
        <dbReference type="Pfam" id="PF02826"/>
    </source>
</evidence>
<keyword evidence="1" id="KW-0521">NADP</keyword>
<dbReference type="FunFam" id="3.40.50.720:FF:000213">
    <property type="entry name" value="Putative 2-hydroxyacid dehydrogenase"/>
    <property type="match status" value="1"/>
</dbReference>
<dbReference type="Pfam" id="PF02826">
    <property type="entry name" value="2-Hacid_dh_C"/>
    <property type="match status" value="1"/>
</dbReference>
<reference evidence="7 8" key="1">
    <citation type="journal article" date="2010" name="J. Bacteriol.">
        <title>Genome sequences of Oceanicola granulosus HTCC2516(T) and Oceanicola batsensis HTCC2597(TDelta).</title>
        <authorList>
            <person name="Thrash J.C."/>
            <person name="Cho J.C."/>
            <person name="Vergin K.L."/>
            <person name="Giovannoni S.J."/>
        </authorList>
    </citation>
    <scope>NUCLEOTIDE SEQUENCE [LARGE SCALE GENOMIC DNA]</scope>
    <source>
        <strain evidence="8">ATCC BAA-861 / DSM 15982 / KCTC 12143 / HTCC2516</strain>
    </source>
</reference>
<evidence type="ECO:0000313" key="7">
    <source>
        <dbReference type="EMBL" id="EAR52239.1"/>
    </source>
</evidence>
<comment type="similarity">
    <text evidence="4">Belongs to the D-isomer specific 2-hydroxyacid dehydrogenase family.</text>
</comment>
<dbReference type="GO" id="GO:0030267">
    <property type="term" value="F:glyoxylate reductase (NADPH) activity"/>
    <property type="evidence" value="ECO:0007669"/>
    <property type="project" value="TreeGrafter"/>
</dbReference>
<evidence type="ECO:0000256" key="1">
    <source>
        <dbReference type="ARBA" id="ARBA00022857"/>
    </source>
</evidence>
<dbReference type="Proteomes" id="UP000003635">
    <property type="component" value="Unassembled WGS sequence"/>
</dbReference>
<keyword evidence="8" id="KW-1185">Reference proteome</keyword>
<dbReference type="Pfam" id="PF00389">
    <property type="entry name" value="2-Hacid_dh"/>
    <property type="match status" value="1"/>
</dbReference>